<dbReference type="OrthoDB" id="7605462at2"/>
<evidence type="ECO:0000313" key="2">
    <source>
        <dbReference type="EMBL" id="PRH85455.1"/>
    </source>
</evidence>
<reference evidence="2 3" key="1">
    <citation type="submission" date="2018-02" db="EMBL/GenBank/DDBJ databases">
        <title>Whole genome sequencing of endophytic bacterium.</title>
        <authorList>
            <person name="Eedara R."/>
            <person name="Podile A.R."/>
        </authorList>
    </citation>
    <scope>NUCLEOTIDE SEQUENCE [LARGE SCALE GENOMIC DNA]</scope>
    <source>
        <strain evidence="2 3">RP1T</strain>
    </source>
</reference>
<name>A0A2S9Q7Y7_9HYPH</name>
<dbReference type="Proteomes" id="UP000237682">
    <property type="component" value="Unassembled WGS sequence"/>
</dbReference>
<feature type="domain" description="Response receiver" evidence="1">
    <location>
        <begin position="22"/>
        <end position="170"/>
    </location>
</feature>
<keyword evidence="3" id="KW-1185">Reference proteome</keyword>
<dbReference type="EMBL" id="PUEJ01000008">
    <property type="protein sequence ID" value="PRH85455.1"/>
    <property type="molecule type" value="Genomic_DNA"/>
</dbReference>
<comment type="caution">
    <text evidence="2">The sequence shown here is derived from an EMBL/GenBank/DDBJ whole genome shotgun (WGS) entry which is preliminary data.</text>
</comment>
<accession>A0A2S9Q7Y7</accession>
<dbReference type="RefSeq" id="WP_105864015.1">
    <property type="nucleotide sequence ID" value="NZ_PUEJ01000008.1"/>
</dbReference>
<dbReference type="InterPro" id="IPR043834">
    <property type="entry name" value="REC"/>
</dbReference>
<dbReference type="AlphaFoldDB" id="A0A2S9Q7Y7"/>
<evidence type="ECO:0000313" key="3">
    <source>
        <dbReference type="Proteomes" id="UP000237682"/>
    </source>
</evidence>
<organism evidence="2 3">
    <name type="scientific">Labrys okinawensis</name>
    <dbReference type="NCBI Taxonomy" id="346911"/>
    <lineage>
        <taxon>Bacteria</taxon>
        <taxon>Pseudomonadati</taxon>
        <taxon>Pseudomonadota</taxon>
        <taxon>Alphaproteobacteria</taxon>
        <taxon>Hyphomicrobiales</taxon>
        <taxon>Xanthobacteraceae</taxon>
        <taxon>Labrys</taxon>
    </lineage>
</organism>
<sequence length="601" mass="66417">MADVAEVDYGAAVEASFRDRAIRTAVLIDDQFPDYLQIGTEDVGAFKETARAKSIYQFIHRRGLICDVLNWREVGEARLELIDKVRKSDLIVLDYKLDGDNPEPALQILRRLANTDHFNMVVLYTADVTAPVAVAVAAAMRGVSPPDQRAMLKPAEEEAAHDFLEDPVNAEVDGPALLSWLVDGDAPNEWKKDFVVRMREAGVDVGVNKLLDTLRRRWLKQLVGDYEHESTPILSIRSSSYGADDLWVQCGSCFVTIVRKVKADQHADEGELIWTKLGAALRAWHPNLYRLLLSDIQNALEQESIADHARWLADDLCAGLGLYLLPNDAAVREAANGAVRRGAIEDLIDRFLDMMRHRLALNDRLAASGADLLGERLAQPLAPRPAESDRYARARQLAHWTDDAEPDWRGKVVTSVNAFMVSDEFRGSHITTGSVLYDPATEKYWLCVSPACDLVPRGEELSRIVQVIQLNEENVVGDLSRGDRIVVTVKGGSKVLRVLHAETRQPDLRAIYLPHGTTVQVDAASGDPMLQGASGEQVQRLIVGAAAAELVDPQGDAKRALAEFGLSTYRVVSQLRSAFALRLLHVTGHHLSRVGVDFVDV</sequence>
<dbReference type="Pfam" id="PF19192">
    <property type="entry name" value="Response_reg_2"/>
    <property type="match status" value="1"/>
</dbReference>
<protein>
    <recommendedName>
        <fullName evidence="1">Response receiver domain-containing protein</fullName>
    </recommendedName>
</protein>
<evidence type="ECO:0000259" key="1">
    <source>
        <dbReference type="Pfam" id="PF19192"/>
    </source>
</evidence>
<proteinExistence type="predicted"/>
<gene>
    <name evidence="2" type="ORF">C5L14_20920</name>
</gene>